<accession>A0A1J6JSA3</accession>
<proteinExistence type="predicted"/>
<dbReference type="Proteomes" id="UP000187609">
    <property type="component" value="Unassembled WGS sequence"/>
</dbReference>
<dbReference type="AlphaFoldDB" id="A0A1J6JSA3"/>
<protein>
    <submittedName>
        <fullName evidence="1">Uncharacterized protein</fullName>
    </submittedName>
</protein>
<comment type="caution">
    <text evidence="1">The sequence shown here is derived from an EMBL/GenBank/DDBJ whole genome shotgun (WGS) entry which is preliminary data.</text>
</comment>
<reference evidence="1" key="1">
    <citation type="submission" date="2016-11" db="EMBL/GenBank/DDBJ databases">
        <title>The genome of Nicotiana attenuata.</title>
        <authorList>
            <person name="Xu S."/>
            <person name="Brockmoeller T."/>
            <person name="Gaquerel E."/>
            <person name="Navarro A."/>
            <person name="Kuhl H."/>
            <person name="Gase K."/>
            <person name="Ling Z."/>
            <person name="Zhou W."/>
            <person name="Kreitzer C."/>
            <person name="Stanke M."/>
            <person name="Tang H."/>
            <person name="Lyons E."/>
            <person name="Pandey P."/>
            <person name="Pandey S.P."/>
            <person name="Timmermann B."/>
            <person name="Baldwin I.T."/>
        </authorList>
    </citation>
    <scope>NUCLEOTIDE SEQUENCE [LARGE SCALE GENOMIC DNA]</scope>
    <source>
        <strain evidence="1">UT</strain>
    </source>
</reference>
<dbReference type="Gramene" id="OIT20618">
    <property type="protein sequence ID" value="OIT20618"/>
    <property type="gene ID" value="A4A49_38555"/>
</dbReference>
<dbReference type="EMBL" id="MJEQ01005079">
    <property type="protein sequence ID" value="OIT20618.1"/>
    <property type="molecule type" value="Genomic_DNA"/>
</dbReference>
<evidence type="ECO:0000313" key="2">
    <source>
        <dbReference type="Proteomes" id="UP000187609"/>
    </source>
</evidence>
<organism evidence="1 2">
    <name type="scientific">Nicotiana attenuata</name>
    <name type="common">Coyote tobacco</name>
    <dbReference type="NCBI Taxonomy" id="49451"/>
    <lineage>
        <taxon>Eukaryota</taxon>
        <taxon>Viridiplantae</taxon>
        <taxon>Streptophyta</taxon>
        <taxon>Embryophyta</taxon>
        <taxon>Tracheophyta</taxon>
        <taxon>Spermatophyta</taxon>
        <taxon>Magnoliopsida</taxon>
        <taxon>eudicotyledons</taxon>
        <taxon>Gunneridae</taxon>
        <taxon>Pentapetalae</taxon>
        <taxon>asterids</taxon>
        <taxon>lamiids</taxon>
        <taxon>Solanales</taxon>
        <taxon>Solanaceae</taxon>
        <taxon>Nicotianoideae</taxon>
        <taxon>Nicotianeae</taxon>
        <taxon>Nicotiana</taxon>
    </lineage>
</organism>
<keyword evidence="2" id="KW-1185">Reference proteome</keyword>
<name>A0A1J6JSA3_NICAT</name>
<evidence type="ECO:0000313" key="1">
    <source>
        <dbReference type="EMBL" id="OIT20618.1"/>
    </source>
</evidence>
<sequence length="68" mass="7789">MSVRAISKHTQFYINNSTDAATRRSNTFYNKLMIVEAALITHPFDADVEFAWFATVNLLQVTDFDNSE</sequence>
<gene>
    <name evidence="1" type="ORF">A4A49_38555</name>
</gene>